<dbReference type="PIRSF" id="PIRSF011443">
    <property type="entry name" value="YgjV"/>
    <property type="match status" value="1"/>
</dbReference>
<feature type="transmembrane region" description="Helical" evidence="1">
    <location>
        <begin position="6"/>
        <end position="24"/>
    </location>
</feature>
<sequence>MSDFAISQCLIAIAIVFDLISFQFKQKQKIVACLCVSGMLISSHFYLLEQWTAASLMLLASIRYFVTIFSHSKRIMLVFLSASVIVTFFTFTGLLSVISLVGNAIQTRAAFCQRDQNLRLLMIIGTCVWLLNNALVGSYIGVLMEVLFIGSNLLGYFRFYGFTLSNKYNQTEPQGQQHP</sequence>
<feature type="transmembrane region" description="Helical" evidence="1">
    <location>
        <begin position="77"/>
        <end position="101"/>
    </location>
</feature>
<keyword evidence="1" id="KW-0472">Membrane</keyword>
<dbReference type="Proteomes" id="UP000316416">
    <property type="component" value="Chromosome"/>
</dbReference>
<dbReference type="Pfam" id="PF10688">
    <property type="entry name" value="Imp-YgjV"/>
    <property type="match status" value="1"/>
</dbReference>
<feature type="transmembrane region" description="Helical" evidence="1">
    <location>
        <begin position="31"/>
        <end position="47"/>
    </location>
</feature>
<evidence type="ECO:0000256" key="1">
    <source>
        <dbReference type="SAM" id="Phobius"/>
    </source>
</evidence>
<name>A0ABX6V9Y0_9GAMM</name>
<organism evidence="2 3">
    <name type="scientific">Shewanella eurypsychrophilus</name>
    <dbReference type="NCBI Taxonomy" id="2593656"/>
    <lineage>
        <taxon>Bacteria</taxon>
        <taxon>Pseudomonadati</taxon>
        <taxon>Pseudomonadota</taxon>
        <taxon>Gammaproteobacteria</taxon>
        <taxon>Alteromonadales</taxon>
        <taxon>Shewanellaceae</taxon>
        <taxon>Shewanella</taxon>
    </lineage>
</organism>
<dbReference type="InterPro" id="IPR019629">
    <property type="entry name" value="Uncharacterised_HI1736/YgjV"/>
</dbReference>
<keyword evidence="3" id="KW-1185">Reference proteome</keyword>
<dbReference type="InterPro" id="IPR026267">
    <property type="entry name" value="YgjV"/>
</dbReference>
<keyword evidence="1" id="KW-0812">Transmembrane</keyword>
<dbReference type="RefSeq" id="WP_142871412.1">
    <property type="nucleotide sequence ID" value="NZ_CP045503.2"/>
</dbReference>
<feature type="transmembrane region" description="Helical" evidence="1">
    <location>
        <begin position="121"/>
        <end position="149"/>
    </location>
</feature>
<evidence type="ECO:0000313" key="2">
    <source>
        <dbReference type="EMBL" id="QPG59493.1"/>
    </source>
</evidence>
<keyword evidence="1" id="KW-1133">Transmembrane helix</keyword>
<dbReference type="EMBL" id="CP045503">
    <property type="protein sequence ID" value="QPG59493.1"/>
    <property type="molecule type" value="Genomic_DNA"/>
</dbReference>
<gene>
    <name evidence="2" type="ORF">FM038_020485</name>
</gene>
<evidence type="ECO:0000313" key="3">
    <source>
        <dbReference type="Proteomes" id="UP000316416"/>
    </source>
</evidence>
<reference evidence="2" key="1">
    <citation type="submission" date="2021-07" db="EMBL/GenBank/DDBJ databases">
        <title>Shewanella sp. YLB-07 whole genome sequence.</title>
        <authorList>
            <person name="Yu L."/>
        </authorList>
    </citation>
    <scope>NUCLEOTIDE SEQUENCE</scope>
    <source>
        <strain evidence="2">YLB-08</strain>
    </source>
</reference>
<accession>A0ABX6V9Y0</accession>
<proteinExistence type="predicted"/>
<protein>
    <submittedName>
        <fullName evidence="2">YgjV family protein</fullName>
    </submittedName>
</protein>